<dbReference type="InterPro" id="IPR004143">
    <property type="entry name" value="BPL_LPL_catalytic"/>
</dbReference>
<dbReference type="PANTHER" id="PTHR12561">
    <property type="entry name" value="LIPOATE-PROTEIN LIGASE"/>
    <property type="match status" value="1"/>
</dbReference>
<dbReference type="SUPFAM" id="SSF55681">
    <property type="entry name" value="Class II aaRS and biotin synthetases"/>
    <property type="match status" value="1"/>
</dbReference>
<keyword evidence="5" id="KW-1185">Reference proteome</keyword>
<protein>
    <recommendedName>
        <fullName evidence="3">BPL/LPL catalytic domain-containing protein</fullName>
    </recommendedName>
</protein>
<dbReference type="Pfam" id="PF21948">
    <property type="entry name" value="LplA-B_cat"/>
    <property type="match status" value="1"/>
</dbReference>
<accession>A0A7R9A2T1</accession>
<dbReference type="GO" id="GO:0009249">
    <property type="term" value="P:protein lipoylation"/>
    <property type="evidence" value="ECO:0007669"/>
    <property type="project" value="InterPro"/>
</dbReference>
<dbReference type="FunFam" id="3.30.930.10:FF:000045">
    <property type="entry name" value="lipoyltransferase 1, mitochondrial"/>
    <property type="match status" value="1"/>
</dbReference>
<dbReference type="GO" id="GO:0017118">
    <property type="term" value="F:lipoyltransferase activity"/>
    <property type="evidence" value="ECO:0007669"/>
    <property type="project" value="TreeGrafter"/>
</dbReference>
<gene>
    <name evidence="4" type="ORF">DSTB1V02_LOCUS1149</name>
</gene>
<dbReference type="Proteomes" id="UP000677054">
    <property type="component" value="Unassembled WGS sequence"/>
</dbReference>
<comment type="pathway">
    <text evidence="1">Protein modification; protein lipoylation via exogenous pathway; protein N(6)-(lipoyl)lysine from lipoate: step 2/2.</text>
</comment>
<dbReference type="GO" id="GO:0005739">
    <property type="term" value="C:mitochondrion"/>
    <property type="evidence" value="ECO:0007669"/>
    <property type="project" value="TreeGrafter"/>
</dbReference>
<dbReference type="InterPro" id="IPR004562">
    <property type="entry name" value="LipoylTrfase_LipoateP_Ligase"/>
</dbReference>
<proteinExistence type="inferred from homology"/>
<reference evidence="4" key="1">
    <citation type="submission" date="2020-11" db="EMBL/GenBank/DDBJ databases">
        <authorList>
            <person name="Tran Van P."/>
        </authorList>
    </citation>
    <scope>NUCLEOTIDE SEQUENCE</scope>
</reference>
<dbReference type="PROSITE" id="PS51733">
    <property type="entry name" value="BPL_LPL_CATALYTIC"/>
    <property type="match status" value="1"/>
</dbReference>
<evidence type="ECO:0000256" key="1">
    <source>
        <dbReference type="ARBA" id="ARBA00005085"/>
    </source>
</evidence>
<dbReference type="InterPro" id="IPR045864">
    <property type="entry name" value="aa-tRNA-synth_II/BPL/LPL"/>
</dbReference>
<evidence type="ECO:0000256" key="2">
    <source>
        <dbReference type="ARBA" id="ARBA00008242"/>
    </source>
</evidence>
<dbReference type="Gene3D" id="3.30.390.50">
    <property type="entry name" value="CO dehydrogenase flavoprotein, C-terminal domain"/>
    <property type="match status" value="1"/>
</dbReference>
<evidence type="ECO:0000313" key="4">
    <source>
        <dbReference type="EMBL" id="CAD7241148.1"/>
    </source>
</evidence>
<evidence type="ECO:0000259" key="3">
    <source>
        <dbReference type="PROSITE" id="PS51733"/>
    </source>
</evidence>
<dbReference type="UniPathway" id="UPA00537">
    <property type="reaction ID" value="UER00595"/>
</dbReference>
<dbReference type="NCBIfam" id="TIGR00545">
    <property type="entry name" value="lipoyltrans"/>
    <property type="match status" value="1"/>
</dbReference>
<sequence>MAFSWTYQHIKLGSLHQFLQVPVIARLCLSRTSTDLPKKSVFISQCHNVYTNLALEDWFYKNYKFENQVALMLWWNNPCVVIGRHQNPWLEADTKYLKMNNIMVARRNSGGGAVYHDEGNLNCTFFTSRNSYNRKNNLQMLCEALWKTWGIDAEVSARDDIVLHGKKVSGTAAKLGRENAYHHCTLLVDSDKDLMTQSLHVGRTQFETRATESTTSQVTCLSDWHPEVTIEDVMKAIGREFLQGTYVEGTSTGFHLIHPTNFWFHGLSEMKEHLMSWDWIYGMTPDFKEEVSILFPSVGPISSVVTASVHVHKGLIAEVKIGVHSGESRDIHQYQEVMETLKGRAYRARILQDSITNILKGLPLPTDEEIDAGQVLGATVEGESNVQAPGFLVSL</sequence>
<organism evidence="4">
    <name type="scientific">Darwinula stevensoni</name>
    <dbReference type="NCBI Taxonomy" id="69355"/>
    <lineage>
        <taxon>Eukaryota</taxon>
        <taxon>Metazoa</taxon>
        <taxon>Ecdysozoa</taxon>
        <taxon>Arthropoda</taxon>
        <taxon>Crustacea</taxon>
        <taxon>Oligostraca</taxon>
        <taxon>Ostracoda</taxon>
        <taxon>Podocopa</taxon>
        <taxon>Podocopida</taxon>
        <taxon>Darwinulocopina</taxon>
        <taxon>Darwinuloidea</taxon>
        <taxon>Darwinulidae</taxon>
        <taxon>Darwinula</taxon>
    </lineage>
</organism>
<feature type="domain" description="BPL/LPL catalytic" evidence="3">
    <location>
        <begin position="65"/>
        <end position="249"/>
    </location>
</feature>
<evidence type="ECO:0000313" key="5">
    <source>
        <dbReference type="Proteomes" id="UP000677054"/>
    </source>
</evidence>
<dbReference type="CDD" id="cd16443">
    <property type="entry name" value="LplA"/>
    <property type="match status" value="1"/>
</dbReference>
<dbReference type="EMBL" id="LR899619">
    <property type="protein sequence ID" value="CAD7241148.1"/>
    <property type="molecule type" value="Genomic_DNA"/>
</dbReference>
<name>A0A7R9A2T1_9CRUS</name>
<dbReference type="AlphaFoldDB" id="A0A7R9A2T1"/>
<dbReference type="EMBL" id="CAJPEV010000102">
    <property type="protein sequence ID" value="CAG0880588.1"/>
    <property type="molecule type" value="Genomic_DNA"/>
</dbReference>
<dbReference type="Gene3D" id="3.30.930.10">
    <property type="entry name" value="Bira Bifunctional Protein, Domain 2"/>
    <property type="match status" value="1"/>
</dbReference>
<dbReference type="OrthoDB" id="201621at2759"/>
<comment type="similarity">
    <text evidence="2">Belongs to the LplA family.</text>
</comment>
<dbReference type="PANTHER" id="PTHR12561:SF3">
    <property type="entry name" value="LIPOYLTRANSFERASE 1, MITOCHONDRIAL"/>
    <property type="match status" value="1"/>
</dbReference>